<proteinExistence type="predicted"/>
<evidence type="ECO:0000313" key="3">
    <source>
        <dbReference type="Proteomes" id="UP000246464"/>
    </source>
</evidence>
<organism evidence="2 3">
    <name type="scientific">Scophthalmus maximus</name>
    <name type="common">Turbot</name>
    <name type="synonym">Psetta maxima</name>
    <dbReference type="NCBI Taxonomy" id="52904"/>
    <lineage>
        <taxon>Eukaryota</taxon>
        <taxon>Metazoa</taxon>
        <taxon>Chordata</taxon>
        <taxon>Craniata</taxon>
        <taxon>Vertebrata</taxon>
        <taxon>Euteleostomi</taxon>
        <taxon>Actinopterygii</taxon>
        <taxon>Neopterygii</taxon>
        <taxon>Teleostei</taxon>
        <taxon>Neoteleostei</taxon>
        <taxon>Acanthomorphata</taxon>
        <taxon>Carangaria</taxon>
        <taxon>Pleuronectiformes</taxon>
        <taxon>Pleuronectoidei</taxon>
        <taxon>Scophthalmidae</taxon>
        <taxon>Scophthalmus</taxon>
    </lineage>
</organism>
<protein>
    <submittedName>
        <fullName evidence="2">Uncharacterized protein</fullName>
    </submittedName>
</protein>
<dbReference type="AlphaFoldDB" id="A0A2U9B3A4"/>
<dbReference type="Proteomes" id="UP000246464">
    <property type="component" value="Chromosome 2"/>
</dbReference>
<feature type="non-terminal residue" evidence="2">
    <location>
        <position position="65"/>
    </location>
</feature>
<gene>
    <name evidence="2" type="ORF">SMAX5B_012286</name>
</gene>
<evidence type="ECO:0000256" key="1">
    <source>
        <dbReference type="SAM" id="SignalP"/>
    </source>
</evidence>
<sequence>MESSLSSVSSDTSRPSVLLLTVLLLCSSSSLSVKDVSSVRRTSVPQEESLYRHRDQRCVQVLLVL</sequence>
<accession>A0A2U9B3A4</accession>
<keyword evidence="1" id="KW-0732">Signal</keyword>
<dbReference type="EMBL" id="CP026244">
    <property type="protein sequence ID" value="AWO98386.1"/>
    <property type="molecule type" value="Genomic_DNA"/>
</dbReference>
<keyword evidence="3" id="KW-1185">Reference proteome</keyword>
<name>A0A2U9B3A4_SCOMX</name>
<feature type="chain" id="PRO_5015836963" evidence="1">
    <location>
        <begin position="33"/>
        <end position="65"/>
    </location>
</feature>
<reference evidence="2 3" key="1">
    <citation type="submission" date="2017-12" db="EMBL/GenBank/DDBJ databases">
        <title>Integrating genomic resources of turbot (Scophthalmus maximus) in depth evaluation of genetic and physical mapping variation across individuals.</title>
        <authorList>
            <person name="Martinez P."/>
        </authorList>
    </citation>
    <scope>NUCLEOTIDE SEQUENCE [LARGE SCALE GENOMIC DNA]</scope>
</reference>
<feature type="signal peptide" evidence="1">
    <location>
        <begin position="1"/>
        <end position="32"/>
    </location>
</feature>
<evidence type="ECO:0000313" key="2">
    <source>
        <dbReference type="EMBL" id="AWO98386.1"/>
    </source>
</evidence>